<gene>
    <name evidence="1" type="ORF">E2C01_030157</name>
</gene>
<sequence>MRALGSEGVSKHTGSNPVHGRSVVLQGGHYLHYIVQPSVDVRQCYIVYWFSLILSGCLVPLRCPAVAWLLWLTACHSNSTVEEGWRLNSVSVTVTIADVTEPLVR</sequence>
<dbReference type="AlphaFoldDB" id="A0A5B7EPQ3"/>
<name>A0A5B7EPQ3_PORTR</name>
<reference evidence="1 2" key="1">
    <citation type="submission" date="2019-05" db="EMBL/GenBank/DDBJ databases">
        <title>Another draft genome of Portunus trituberculatus and its Hox gene families provides insights of decapod evolution.</title>
        <authorList>
            <person name="Jeong J.-H."/>
            <person name="Song I."/>
            <person name="Kim S."/>
            <person name="Choi T."/>
            <person name="Kim D."/>
            <person name="Ryu S."/>
            <person name="Kim W."/>
        </authorList>
    </citation>
    <scope>NUCLEOTIDE SEQUENCE [LARGE SCALE GENOMIC DNA]</scope>
    <source>
        <tissue evidence="1">Muscle</tissue>
    </source>
</reference>
<comment type="caution">
    <text evidence="1">The sequence shown here is derived from an EMBL/GenBank/DDBJ whole genome shotgun (WGS) entry which is preliminary data.</text>
</comment>
<accession>A0A5B7EPQ3</accession>
<dbReference type="Proteomes" id="UP000324222">
    <property type="component" value="Unassembled WGS sequence"/>
</dbReference>
<organism evidence="1 2">
    <name type="scientific">Portunus trituberculatus</name>
    <name type="common">Swimming crab</name>
    <name type="synonym">Neptunus trituberculatus</name>
    <dbReference type="NCBI Taxonomy" id="210409"/>
    <lineage>
        <taxon>Eukaryota</taxon>
        <taxon>Metazoa</taxon>
        <taxon>Ecdysozoa</taxon>
        <taxon>Arthropoda</taxon>
        <taxon>Crustacea</taxon>
        <taxon>Multicrustacea</taxon>
        <taxon>Malacostraca</taxon>
        <taxon>Eumalacostraca</taxon>
        <taxon>Eucarida</taxon>
        <taxon>Decapoda</taxon>
        <taxon>Pleocyemata</taxon>
        <taxon>Brachyura</taxon>
        <taxon>Eubrachyura</taxon>
        <taxon>Portunoidea</taxon>
        <taxon>Portunidae</taxon>
        <taxon>Portuninae</taxon>
        <taxon>Portunus</taxon>
    </lineage>
</organism>
<dbReference type="EMBL" id="VSRR010003580">
    <property type="protein sequence ID" value="MPC36690.1"/>
    <property type="molecule type" value="Genomic_DNA"/>
</dbReference>
<keyword evidence="2" id="KW-1185">Reference proteome</keyword>
<proteinExistence type="predicted"/>
<protein>
    <submittedName>
        <fullName evidence="1">Uncharacterized protein</fullName>
    </submittedName>
</protein>
<evidence type="ECO:0000313" key="2">
    <source>
        <dbReference type="Proteomes" id="UP000324222"/>
    </source>
</evidence>
<evidence type="ECO:0000313" key="1">
    <source>
        <dbReference type="EMBL" id="MPC36690.1"/>
    </source>
</evidence>